<comment type="similarity">
    <text evidence="2 6">Belongs to the transposase mutator family.</text>
</comment>
<name>A0A4R6U9F4_9BURK</name>
<comment type="caution">
    <text evidence="7">The sequence shown here is derived from an EMBL/GenBank/DDBJ whole genome shotgun (WGS) entry which is preliminary data.</text>
</comment>
<evidence type="ECO:0000313" key="7">
    <source>
        <dbReference type="EMBL" id="TDQ41305.1"/>
    </source>
</evidence>
<keyword evidence="5 6" id="KW-0233">DNA recombination</keyword>
<keyword evidence="4 6" id="KW-0238">DNA-binding</keyword>
<dbReference type="NCBIfam" id="NF033543">
    <property type="entry name" value="transpos_IS256"/>
    <property type="match status" value="1"/>
</dbReference>
<dbReference type="PANTHER" id="PTHR33217">
    <property type="entry name" value="TRANSPOSASE FOR INSERTION SEQUENCE ELEMENT IS1081"/>
    <property type="match status" value="1"/>
</dbReference>
<proteinExistence type="inferred from homology"/>
<evidence type="ECO:0000256" key="3">
    <source>
        <dbReference type="ARBA" id="ARBA00022578"/>
    </source>
</evidence>
<dbReference type="Proteomes" id="UP000295510">
    <property type="component" value="Unassembled WGS sequence"/>
</dbReference>
<evidence type="ECO:0000256" key="1">
    <source>
        <dbReference type="ARBA" id="ARBA00002190"/>
    </source>
</evidence>
<organism evidence="7 8">
    <name type="scientific">Tepidicella xavieri</name>
    <dbReference type="NCBI Taxonomy" id="360241"/>
    <lineage>
        <taxon>Bacteria</taxon>
        <taxon>Pseudomonadati</taxon>
        <taxon>Pseudomonadota</taxon>
        <taxon>Betaproteobacteria</taxon>
        <taxon>Burkholderiales</taxon>
        <taxon>Tepidicella</taxon>
    </lineage>
</organism>
<evidence type="ECO:0000256" key="2">
    <source>
        <dbReference type="ARBA" id="ARBA00010961"/>
    </source>
</evidence>
<dbReference type="InterPro" id="IPR001207">
    <property type="entry name" value="Transposase_mutator"/>
</dbReference>
<dbReference type="EMBL" id="SNYL01000013">
    <property type="protein sequence ID" value="TDQ41305.1"/>
    <property type="molecule type" value="Genomic_DNA"/>
</dbReference>
<evidence type="ECO:0000256" key="4">
    <source>
        <dbReference type="ARBA" id="ARBA00023125"/>
    </source>
</evidence>
<dbReference type="Pfam" id="PF00872">
    <property type="entry name" value="Transposase_mut"/>
    <property type="match status" value="1"/>
</dbReference>
<evidence type="ECO:0000313" key="8">
    <source>
        <dbReference type="Proteomes" id="UP000295510"/>
    </source>
</evidence>
<keyword evidence="3 6" id="KW-0815">Transposition</keyword>
<dbReference type="GO" id="GO:0003677">
    <property type="term" value="F:DNA binding"/>
    <property type="evidence" value="ECO:0007669"/>
    <property type="project" value="UniProtKB-UniRule"/>
</dbReference>
<dbReference type="AlphaFoldDB" id="A0A4R6U9F4"/>
<reference evidence="7 8" key="1">
    <citation type="submission" date="2019-03" db="EMBL/GenBank/DDBJ databases">
        <title>Genomic Encyclopedia of Type Strains, Phase IV (KMG-IV): sequencing the most valuable type-strain genomes for metagenomic binning, comparative biology and taxonomic classification.</title>
        <authorList>
            <person name="Goeker M."/>
        </authorList>
    </citation>
    <scope>NUCLEOTIDE SEQUENCE [LARGE SCALE GENOMIC DNA]</scope>
    <source>
        <strain evidence="7 8">DSM 19605</strain>
    </source>
</reference>
<evidence type="ECO:0000256" key="5">
    <source>
        <dbReference type="ARBA" id="ARBA00023172"/>
    </source>
</evidence>
<dbReference type="OrthoDB" id="9793302at2"/>
<dbReference type="RefSeq" id="WP_133598508.1">
    <property type="nucleotide sequence ID" value="NZ_SNYL01000013.1"/>
</dbReference>
<keyword evidence="8" id="KW-1185">Reference proteome</keyword>
<dbReference type="PANTHER" id="PTHR33217:SF7">
    <property type="entry name" value="TRANSPOSASE FOR INSERTION SEQUENCE ELEMENT IS1081"/>
    <property type="match status" value="1"/>
</dbReference>
<accession>A0A4R6U9F4</accession>
<sequence length="423" mass="46202">MKSRTKPALRVVPAAQVQLTLPIQGVLQDVKHAFYGLCINAGKQVLAAMMEADRIALCGPKGVPDADRRAVRGGSTRSAVVLGGQRIGIKRPRARGVDAGELELPSFAWAAGTDPLDTATMAAIAAGVSMRRYASTLEELPPPEQALSVSKSATSRRFVALSEEQLLQWLSRSLGKLDLPVVMVDGIHFRDRVILLALGIDAQGNKHVLGLREGSTESTRVVRSLLSDLIERGLDADRARLWVIDGGKALRKAIVETFGATALIQRCQEHKRRNVIEHLPEELHASVGRAMRDAWDSANAELVKKQLQRLATSLQSKHPGAAASLREGLEETLTVQALGITGALYRTLRTTNPIENLNGSIAHYTRNVKRWRDGQMTLRWVASALSDAKDRFRKLRGHRDMKHLIAALDKRIAATQPAELKAA</sequence>
<dbReference type="GO" id="GO:0006313">
    <property type="term" value="P:DNA transposition"/>
    <property type="evidence" value="ECO:0007669"/>
    <property type="project" value="UniProtKB-UniRule"/>
</dbReference>
<dbReference type="GO" id="GO:0004803">
    <property type="term" value="F:transposase activity"/>
    <property type="evidence" value="ECO:0007669"/>
    <property type="project" value="UniProtKB-UniRule"/>
</dbReference>
<evidence type="ECO:0000256" key="6">
    <source>
        <dbReference type="RuleBase" id="RU365089"/>
    </source>
</evidence>
<comment type="function">
    <text evidence="1 6">Required for the transposition of the insertion element.</text>
</comment>
<protein>
    <recommendedName>
        <fullName evidence="6">Mutator family transposase</fullName>
    </recommendedName>
</protein>
<gene>
    <name evidence="7" type="ORF">DFR43_11342</name>
</gene>
<keyword evidence="6" id="KW-0814">Transposable element</keyword>